<accession>A0A7W3IZC7</accession>
<keyword evidence="9" id="KW-0411">Iron-sulfur</keyword>
<evidence type="ECO:0000256" key="9">
    <source>
        <dbReference type="ARBA" id="ARBA00023014"/>
    </source>
</evidence>
<evidence type="ECO:0000256" key="5">
    <source>
        <dbReference type="ARBA" id="ARBA00022643"/>
    </source>
</evidence>
<comment type="caution">
    <text evidence="11">The sequence shown here is derived from an EMBL/GenBank/DDBJ whole genome shotgun (WGS) entry which is preliminary data.</text>
</comment>
<dbReference type="InterPro" id="IPR001155">
    <property type="entry name" value="OxRdtase_FMN_N"/>
</dbReference>
<evidence type="ECO:0000313" key="11">
    <source>
        <dbReference type="EMBL" id="MBA8803274.1"/>
    </source>
</evidence>
<dbReference type="InterPro" id="IPR036188">
    <property type="entry name" value="FAD/NAD-bd_sf"/>
</dbReference>
<name>A0A7W3IZC7_9ACTN</name>
<feature type="domain" description="NADH:flavin oxidoreductase/NADH oxidase N-terminal" evidence="10">
    <location>
        <begin position="15"/>
        <end position="352"/>
    </location>
</feature>
<dbReference type="Pfam" id="PF12831">
    <property type="entry name" value="FAD_oxidored"/>
    <property type="match status" value="1"/>
</dbReference>
<dbReference type="SUPFAM" id="SSF51395">
    <property type="entry name" value="FMN-linked oxidoreductases"/>
    <property type="match status" value="1"/>
</dbReference>
<dbReference type="RefSeq" id="WP_182538163.1">
    <property type="nucleotide sequence ID" value="NZ_JACGXA010000001.1"/>
</dbReference>
<evidence type="ECO:0000256" key="6">
    <source>
        <dbReference type="ARBA" id="ARBA00022723"/>
    </source>
</evidence>
<evidence type="ECO:0000256" key="4">
    <source>
        <dbReference type="ARBA" id="ARBA00022630"/>
    </source>
</evidence>
<dbReference type="GO" id="GO:0016491">
    <property type="term" value="F:oxidoreductase activity"/>
    <property type="evidence" value="ECO:0007669"/>
    <property type="project" value="UniProtKB-KW"/>
</dbReference>
<dbReference type="Gene3D" id="3.40.50.720">
    <property type="entry name" value="NAD(P)-binding Rossmann-like Domain"/>
    <property type="match status" value="1"/>
</dbReference>
<comment type="cofactor">
    <cofactor evidence="2">
        <name>[4Fe-4S] cluster</name>
        <dbReference type="ChEBI" id="CHEBI:49883"/>
    </cofactor>
</comment>
<organism evidence="11 12">
    <name type="scientific">Nocardioides ginsengisegetis</name>
    <dbReference type="NCBI Taxonomy" id="661491"/>
    <lineage>
        <taxon>Bacteria</taxon>
        <taxon>Bacillati</taxon>
        <taxon>Actinomycetota</taxon>
        <taxon>Actinomycetes</taxon>
        <taxon>Propionibacteriales</taxon>
        <taxon>Nocardioidaceae</taxon>
        <taxon>Nocardioides</taxon>
    </lineage>
</organism>
<keyword evidence="8" id="KW-0408">Iron</keyword>
<dbReference type="GO" id="GO:0051536">
    <property type="term" value="F:iron-sulfur cluster binding"/>
    <property type="evidence" value="ECO:0007669"/>
    <property type="project" value="UniProtKB-KW"/>
</dbReference>
<dbReference type="Pfam" id="PF00724">
    <property type="entry name" value="Oxidored_FMN"/>
    <property type="match status" value="1"/>
</dbReference>
<gene>
    <name evidence="11" type="ORF">FB382_001565</name>
</gene>
<keyword evidence="6" id="KW-0479">Metal-binding</keyword>
<dbReference type="AlphaFoldDB" id="A0A7W3IZC7"/>
<dbReference type="InterPro" id="IPR051793">
    <property type="entry name" value="NADH:flavin_oxidoreductase"/>
</dbReference>
<comment type="similarity">
    <text evidence="3">In the N-terminal section; belongs to the NADH:flavin oxidoreductase/NADH oxidase family.</text>
</comment>
<reference evidence="11 12" key="1">
    <citation type="submission" date="2020-07" db="EMBL/GenBank/DDBJ databases">
        <title>Sequencing the genomes of 1000 actinobacteria strains.</title>
        <authorList>
            <person name="Klenk H.-P."/>
        </authorList>
    </citation>
    <scope>NUCLEOTIDE SEQUENCE [LARGE SCALE GENOMIC DNA]</scope>
    <source>
        <strain evidence="11 12">DSM 21349</strain>
    </source>
</reference>
<dbReference type="PANTHER" id="PTHR42917">
    <property type="entry name" value="2,4-DIENOYL-COA REDUCTASE"/>
    <property type="match status" value="1"/>
</dbReference>
<dbReference type="GO" id="GO:0010181">
    <property type="term" value="F:FMN binding"/>
    <property type="evidence" value="ECO:0007669"/>
    <property type="project" value="InterPro"/>
</dbReference>
<dbReference type="SUPFAM" id="SSF51905">
    <property type="entry name" value="FAD/NAD(P)-binding domain"/>
    <property type="match status" value="1"/>
</dbReference>
<evidence type="ECO:0000259" key="10">
    <source>
        <dbReference type="Pfam" id="PF00724"/>
    </source>
</evidence>
<proteinExistence type="inferred from homology"/>
<evidence type="ECO:0000256" key="2">
    <source>
        <dbReference type="ARBA" id="ARBA00001966"/>
    </source>
</evidence>
<evidence type="ECO:0000256" key="7">
    <source>
        <dbReference type="ARBA" id="ARBA00023002"/>
    </source>
</evidence>
<dbReference type="Gene3D" id="3.50.50.60">
    <property type="entry name" value="FAD/NAD(P)-binding domain"/>
    <property type="match status" value="1"/>
</dbReference>
<sequence length="679" mass="73542">MTTTLNRSDTDLSAIWQPLQIGPMQLKHRVIVPARILNWAPDSVLSERHFNHYEHLVDGGAAMIITEQHAAYPTAKGSFHNGCTAWEERAIPGFERMAEIVHARDARGVVQLYGTGVHDKGTMMFDEWKPLWGVSELPSIAHTETPVVMGKTEIGEIIAGYVKSAANVRAGGLDGVELHGAHGYLLGQFLSRVYNNRTDEYGGSAKNRARLIVQIGEEIRSRVGTDLAMGVRLSYDEFVGPAGITPDEADEHVSLLVGTGLFDYFSISAGNYYTLDRTVSPMEEKDGHLVPFARRAKEIVGERAAVFAVGRIRDLHLAEEVVKSGSADVVAIGRGQLADPDLVNKTREGREHEIIRCTGANECVARLWDGLEVMCMMNPVTGREGKWRDLPMVERVDSKRVLVVGGGPSGMKLAAVAASRGHSVTLVERGAVLGGHLNLLASMPDQDGFNVAIDDLVRAVDNADVEVRLDTNVDAAFVREFDADEVFVAEGARYADSGVSLWTPGVDSLPGADTPAVSAIDEAIKRSQREGFDWLGARVVIVDESSTTLPLAFAEQLAAAGIKVSVITPQLMVGNDVFKRGEFTWRLPALAGGGVEMIAQRVVHGFADGNLVTSDMWSRQEHILEGVTAVVLSIYRTGNTALFDELADAGIAAHRIGDGLAPRKLQAIIYESEKAARDL</sequence>
<dbReference type="SUPFAM" id="SSF51971">
    <property type="entry name" value="Nucleotide-binding domain"/>
    <property type="match status" value="1"/>
</dbReference>
<dbReference type="InterPro" id="IPR013785">
    <property type="entry name" value="Aldolase_TIM"/>
</dbReference>
<evidence type="ECO:0000256" key="1">
    <source>
        <dbReference type="ARBA" id="ARBA00001917"/>
    </source>
</evidence>
<keyword evidence="5" id="KW-0288">FMN</keyword>
<protein>
    <submittedName>
        <fullName evidence="11">2,4-dienoyl-CoA reductase-like NADH-dependent reductase (Old Yellow Enzyme family)</fullName>
    </submittedName>
</protein>
<dbReference type="GO" id="GO:0046872">
    <property type="term" value="F:metal ion binding"/>
    <property type="evidence" value="ECO:0007669"/>
    <property type="project" value="UniProtKB-KW"/>
</dbReference>
<dbReference type="Gene3D" id="3.20.20.70">
    <property type="entry name" value="Aldolase class I"/>
    <property type="match status" value="1"/>
</dbReference>
<keyword evidence="4" id="KW-0285">Flavoprotein</keyword>
<evidence type="ECO:0000256" key="8">
    <source>
        <dbReference type="ARBA" id="ARBA00023004"/>
    </source>
</evidence>
<keyword evidence="7" id="KW-0560">Oxidoreductase</keyword>
<dbReference type="Proteomes" id="UP000580910">
    <property type="component" value="Unassembled WGS sequence"/>
</dbReference>
<keyword evidence="12" id="KW-1185">Reference proteome</keyword>
<evidence type="ECO:0000256" key="3">
    <source>
        <dbReference type="ARBA" id="ARBA00011048"/>
    </source>
</evidence>
<comment type="cofactor">
    <cofactor evidence="1">
        <name>FMN</name>
        <dbReference type="ChEBI" id="CHEBI:58210"/>
    </cofactor>
</comment>
<evidence type="ECO:0000313" key="12">
    <source>
        <dbReference type="Proteomes" id="UP000580910"/>
    </source>
</evidence>
<dbReference type="PANTHER" id="PTHR42917:SF2">
    <property type="entry name" value="2,4-DIENOYL-COA REDUCTASE [(2E)-ENOYL-COA-PRODUCING]"/>
    <property type="match status" value="1"/>
</dbReference>
<dbReference type="PRINTS" id="PR00368">
    <property type="entry name" value="FADPNR"/>
</dbReference>
<dbReference type="EMBL" id="JACGXA010000001">
    <property type="protein sequence ID" value="MBA8803274.1"/>
    <property type="molecule type" value="Genomic_DNA"/>
</dbReference>